<dbReference type="InterPro" id="IPR037185">
    <property type="entry name" value="EmrE-like"/>
</dbReference>
<dbReference type="PANTHER" id="PTHR22911:SF137">
    <property type="entry name" value="SOLUTE CARRIER FAMILY 35 MEMBER G2-RELATED"/>
    <property type="match status" value="1"/>
</dbReference>
<dbReference type="InterPro" id="IPR000620">
    <property type="entry name" value="EamA_dom"/>
</dbReference>
<accession>A0A1F5PIN0</accession>
<keyword evidence="1" id="KW-1133">Transmembrane helix</keyword>
<feature type="domain" description="EamA" evidence="2">
    <location>
        <begin position="152"/>
        <end position="287"/>
    </location>
</feature>
<organism evidence="3 4">
    <name type="scientific">Candidatus Doudnabacteria bacterium RIFCSPHIGHO2_12_FULL_48_16</name>
    <dbReference type="NCBI Taxonomy" id="1817838"/>
    <lineage>
        <taxon>Bacteria</taxon>
        <taxon>Candidatus Doudnaibacteriota</taxon>
    </lineage>
</organism>
<feature type="transmembrane region" description="Helical" evidence="1">
    <location>
        <begin position="177"/>
        <end position="200"/>
    </location>
</feature>
<dbReference type="Pfam" id="PF00892">
    <property type="entry name" value="EamA"/>
    <property type="match status" value="2"/>
</dbReference>
<comment type="caution">
    <text evidence="3">The sequence shown here is derived from an EMBL/GenBank/DDBJ whole genome shotgun (WGS) entry which is preliminary data.</text>
</comment>
<name>A0A1F5PIN0_9BACT</name>
<evidence type="ECO:0000256" key="1">
    <source>
        <dbReference type="SAM" id="Phobius"/>
    </source>
</evidence>
<feature type="transmembrane region" description="Helical" evidence="1">
    <location>
        <begin position="6"/>
        <end position="23"/>
    </location>
</feature>
<dbReference type="SUPFAM" id="SSF103481">
    <property type="entry name" value="Multidrug resistance efflux transporter EmrE"/>
    <property type="match status" value="2"/>
</dbReference>
<dbReference type="EMBL" id="MFEY01000008">
    <property type="protein sequence ID" value="OGE89808.1"/>
    <property type="molecule type" value="Genomic_DNA"/>
</dbReference>
<proteinExistence type="predicted"/>
<feature type="transmembrane region" description="Helical" evidence="1">
    <location>
        <begin position="273"/>
        <end position="289"/>
    </location>
</feature>
<feature type="transmembrane region" description="Helical" evidence="1">
    <location>
        <begin position="64"/>
        <end position="81"/>
    </location>
</feature>
<feature type="transmembrane region" description="Helical" evidence="1">
    <location>
        <begin position="35"/>
        <end position="52"/>
    </location>
</feature>
<dbReference type="AlphaFoldDB" id="A0A1F5PIN0"/>
<dbReference type="GO" id="GO:0016020">
    <property type="term" value="C:membrane"/>
    <property type="evidence" value="ECO:0007669"/>
    <property type="project" value="InterPro"/>
</dbReference>
<gene>
    <name evidence="3" type="ORF">A3E29_00270</name>
</gene>
<protein>
    <recommendedName>
        <fullName evidence="2">EamA domain-containing protein</fullName>
    </recommendedName>
</protein>
<feature type="domain" description="EamA" evidence="2">
    <location>
        <begin position="4"/>
        <end position="136"/>
    </location>
</feature>
<dbReference type="Proteomes" id="UP000177682">
    <property type="component" value="Unassembled WGS sequence"/>
</dbReference>
<sequence length="290" mass="31825">MLNTGIIFSLIALFGWGLADFLIQKTTRKIGIWKSLFFIGIFGFIFLLPFVIEEIKPILFQPGSLYLLIVLSVIVIISSLFDLSALKEGKIAIIEPLIGIELPITVGLSIVLGGEHLNFTQAALVVLTFFGIVLAITKHQNHLHYHRRIFEKGVILAGVGAVGMGLTNFLVGHSSQTISALATIWFVHTTMALVCLVYLIMSMQVKSLAQDFRTLPGIIFLQSFFDNAGWLAFAFATTFISISIATTVSESYIILGFLLGVLVNREKLRTHQFLGIILVILSILGLSAIS</sequence>
<feature type="transmembrane region" description="Helical" evidence="1">
    <location>
        <begin position="119"/>
        <end position="137"/>
    </location>
</feature>
<feature type="transmembrane region" description="Helical" evidence="1">
    <location>
        <begin position="239"/>
        <end position="261"/>
    </location>
</feature>
<feature type="transmembrane region" description="Helical" evidence="1">
    <location>
        <begin position="93"/>
        <end position="113"/>
    </location>
</feature>
<evidence type="ECO:0000313" key="4">
    <source>
        <dbReference type="Proteomes" id="UP000177682"/>
    </source>
</evidence>
<feature type="transmembrane region" description="Helical" evidence="1">
    <location>
        <begin position="149"/>
        <end position="171"/>
    </location>
</feature>
<reference evidence="3 4" key="1">
    <citation type="journal article" date="2016" name="Nat. Commun.">
        <title>Thousands of microbial genomes shed light on interconnected biogeochemical processes in an aquifer system.</title>
        <authorList>
            <person name="Anantharaman K."/>
            <person name="Brown C.T."/>
            <person name="Hug L.A."/>
            <person name="Sharon I."/>
            <person name="Castelle C.J."/>
            <person name="Probst A.J."/>
            <person name="Thomas B.C."/>
            <person name="Singh A."/>
            <person name="Wilkins M.J."/>
            <person name="Karaoz U."/>
            <person name="Brodie E.L."/>
            <person name="Williams K.H."/>
            <person name="Hubbard S.S."/>
            <person name="Banfield J.F."/>
        </authorList>
    </citation>
    <scope>NUCLEOTIDE SEQUENCE [LARGE SCALE GENOMIC DNA]</scope>
</reference>
<feature type="transmembrane region" description="Helical" evidence="1">
    <location>
        <begin position="212"/>
        <end position="233"/>
    </location>
</feature>
<evidence type="ECO:0000313" key="3">
    <source>
        <dbReference type="EMBL" id="OGE89808.1"/>
    </source>
</evidence>
<keyword evidence="1" id="KW-0812">Transmembrane</keyword>
<keyword evidence="1" id="KW-0472">Membrane</keyword>
<evidence type="ECO:0000259" key="2">
    <source>
        <dbReference type="Pfam" id="PF00892"/>
    </source>
</evidence>
<dbReference type="PANTHER" id="PTHR22911">
    <property type="entry name" value="ACYL-MALONYL CONDENSING ENZYME-RELATED"/>
    <property type="match status" value="1"/>
</dbReference>